<feature type="transmembrane region" description="Helical" evidence="11">
    <location>
        <begin position="89"/>
        <end position="109"/>
    </location>
</feature>
<dbReference type="Pfam" id="PF01595">
    <property type="entry name" value="CNNM"/>
    <property type="match status" value="1"/>
</dbReference>
<keyword evidence="5" id="KW-0677">Repeat</keyword>
<evidence type="ECO:0000256" key="8">
    <source>
        <dbReference type="ARBA" id="ARBA00023136"/>
    </source>
</evidence>
<dbReference type="CDD" id="cd04590">
    <property type="entry name" value="CBS_pair_CorC_HlyC_assoc"/>
    <property type="match status" value="1"/>
</dbReference>
<keyword evidence="15" id="KW-1185">Reference proteome</keyword>
<dbReference type="SMART" id="SM01091">
    <property type="entry name" value="CorC_HlyC"/>
    <property type="match status" value="1"/>
</dbReference>
<sequence>MILIIGTAALLIFLSLGAFFSAAETAMTALSQVDISALKEEESLRGRKIEQLLVKPDRLLTSLLIGNNIANISSSAIVVYVTNYYLGDVYIALGTFVLTLIIIVFCEVAPKQFALVYRREIALKLVLPVTFCYRLFSPLLRLTLWLTGRVFPVLKRDSVKEDMGESLEHMIDLANKDGSINQYERDFINNVLDLNDKTASQVMTHRKDIFSVEVGDKLVTAYPEMVDHSYSRVPVYQANPENIVGILYLADVQRLWISAGRSWPPVGELRGFGAVTFDLPFSEVTAGQLMKPVSFLPSSTKVSDLFFHFKQNEGNLGIVLDEYGGLAGIVSQEDVLEAVFGQLYDEDEKEEESALVIQQKGDTFVFSGMLSIQQFEQFFDLDVHEVEDNLRLVTMSGYLCSVKGSIPEQGDRITVAVGQFDVLESDGKRIVTIRFLPVRSRPTGASEPQEYLRSASGAV</sequence>
<dbReference type="PROSITE" id="PS51846">
    <property type="entry name" value="CNNM"/>
    <property type="match status" value="1"/>
</dbReference>
<dbReference type="InterPro" id="IPR002550">
    <property type="entry name" value="CNNM"/>
</dbReference>
<dbReference type="Gene3D" id="3.30.465.10">
    <property type="match status" value="1"/>
</dbReference>
<dbReference type="Pfam" id="PF03471">
    <property type="entry name" value="CorC_HlyC"/>
    <property type="match status" value="1"/>
</dbReference>
<comment type="subcellular location">
    <subcellularLocation>
        <location evidence="1">Cell membrane</location>
        <topology evidence="1">Multi-pass membrane protein</topology>
    </subcellularLocation>
</comment>
<evidence type="ECO:0000256" key="4">
    <source>
        <dbReference type="ARBA" id="ARBA00022692"/>
    </source>
</evidence>
<dbReference type="Gene3D" id="3.10.580.10">
    <property type="entry name" value="CBS-domain"/>
    <property type="match status" value="1"/>
</dbReference>
<evidence type="ECO:0000256" key="10">
    <source>
        <dbReference type="PROSITE-ProRule" id="PRU01193"/>
    </source>
</evidence>
<feature type="transmembrane region" description="Helical" evidence="11">
    <location>
        <begin position="121"/>
        <end position="146"/>
    </location>
</feature>
<keyword evidence="6 10" id="KW-1133">Transmembrane helix</keyword>
<gene>
    <name evidence="14" type="ORF">P0082_02085</name>
</gene>
<dbReference type="InterPro" id="IPR046342">
    <property type="entry name" value="CBS_dom_sf"/>
</dbReference>
<evidence type="ECO:0000313" key="15">
    <source>
        <dbReference type="Proteomes" id="UP001228690"/>
    </source>
</evidence>
<dbReference type="InterPro" id="IPR044751">
    <property type="entry name" value="Ion_transp-like_CBS"/>
</dbReference>
<dbReference type="InterPro" id="IPR000644">
    <property type="entry name" value="CBS_dom"/>
</dbReference>
<keyword evidence="4 10" id="KW-0812">Transmembrane</keyword>
<dbReference type="Proteomes" id="UP001228690">
    <property type="component" value="Chromosome"/>
</dbReference>
<dbReference type="PANTHER" id="PTHR22777:SF32">
    <property type="entry name" value="UPF0053 INNER MEMBRANE PROTEIN YFJD"/>
    <property type="match status" value="1"/>
</dbReference>
<dbReference type="InterPro" id="IPR016169">
    <property type="entry name" value="FAD-bd_PCMH_sub2"/>
</dbReference>
<feature type="domain" description="CBS" evidence="12">
    <location>
        <begin position="289"/>
        <end position="346"/>
    </location>
</feature>
<evidence type="ECO:0000256" key="3">
    <source>
        <dbReference type="ARBA" id="ARBA00022475"/>
    </source>
</evidence>
<evidence type="ECO:0000259" key="12">
    <source>
        <dbReference type="PROSITE" id="PS51371"/>
    </source>
</evidence>
<keyword evidence="7 9" id="KW-0129">CBS domain</keyword>
<proteinExistence type="inferred from homology"/>
<keyword evidence="8 10" id="KW-0472">Membrane</keyword>
<accession>A0ABY8MJX3</accession>
<dbReference type="SUPFAM" id="SSF56176">
    <property type="entry name" value="FAD-binding/transporter-associated domain-like"/>
    <property type="match status" value="1"/>
</dbReference>
<evidence type="ECO:0000313" key="14">
    <source>
        <dbReference type="EMBL" id="WGK69675.1"/>
    </source>
</evidence>
<dbReference type="InterPro" id="IPR005170">
    <property type="entry name" value="Transptr-assoc_dom"/>
</dbReference>
<name>A0ABY8MJX3_9SPIO</name>
<feature type="domain" description="CBS" evidence="12">
    <location>
        <begin position="203"/>
        <end position="262"/>
    </location>
</feature>
<evidence type="ECO:0000256" key="1">
    <source>
        <dbReference type="ARBA" id="ARBA00004651"/>
    </source>
</evidence>
<dbReference type="InterPro" id="IPR036318">
    <property type="entry name" value="FAD-bd_PCMH-like_sf"/>
</dbReference>
<evidence type="ECO:0000256" key="9">
    <source>
        <dbReference type="PROSITE-ProRule" id="PRU00703"/>
    </source>
</evidence>
<dbReference type="SUPFAM" id="SSF54631">
    <property type="entry name" value="CBS-domain pair"/>
    <property type="match status" value="1"/>
</dbReference>
<evidence type="ECO:0000256" key="11">
    <source>
        <dbReference type="SAM" id="Phobius"/>
    </source>
</evidence>
<evidence type="ECO:0000256" key="2">
    <source>
        <dbReference type="ARBA" id="ARBA00006337"/>
    </source>
</evidence>
<dbReference type="PROSITE" id="PS51371">
    <property type="entry name" value="CBS"/>
    <property type="match status" value="2"/>
</dbReference>
<dbReference type="RefSeq" id="WP_326927861.1">
    <property type="nucleotide sequence ID" value="NZ_CP123443.1"/>
</dbReference>
<dbReference type="EMBL" id="CP123443">
    <property type="protein sequence ID" value="WGK69675.1"/>
    <property type="molecule type" value="Genomic_DNA"/>
</dbReference>
<protein>
    <submittedName>
        <fullName evidence="14">Hemolysin family protein</fullName>
    </submittedName>
</protein>
<reference evidence="14 15" key="1">
    <citation type="submission" date="2023-04" db="EMBL/GenBank/DDBJ databases">
        <title>Spirochaete genome identified in red abalone sample constitutes a novel genus.</title>
        <authorList>
            <person name="Sharma S.P."/>
            <person name="Purcell C.M."/>
            <person name="Hyde J.R."/>
            <person name="Severin A.J."/>
        </authorList>
    </citation>
    <scope>NUCLEOTIDE SEQUENCE [LARGE SCALE GENOMIC DNA]</scope>
    <source>
        <strain evidence="14 15">SP-2023</strain>
    </source>
</reference>
<dbReference type="PANTHER" id="PTHR22777">
    <property type="entry name" value="HEMOLYSIN-RELATED"/>
    <property type="match status" value="1"/>
</dbReference>
<evidence type="ECO:0000256" key="6">
    <source>
        <dbReference type="ARBA" id="ARBA00022989"/>
    </source>
</evidence>
<organism evidence="14 15">
    <name type="scientific">Candidatus Haliotispira prima</name>
    <dbReference type="NCBI Taxonomy" id="3034016"/>
    <lineage>
        <taxon>Bacteria</taxon>
        <taxon>Pseudomonadati</taxon>
        <taxon>Spirochaetota</taxon>
        <taxon>Spirochaetia</taxon>
        <taxon>Spirochaetales</taxon>
        <taxon>Spirochaetaceae</taxon>
        <taxon>Candidatus Haliotispira</taxon>
    </lineage>
</organism>
<dbReference type="Pfam" id="PF00571">
    <property type="entry name" value="CBS"/>
    <property type="match status" value="2"/>
</dbReference>
<evidence type="ECO:0000259" key="13">
    <source>
        <dbReference type="PROSITE" id="PS51846"/>
    </source>
</evidence>
<comment type="similarity">
    <text evidence="2">Belongs to the UPF0053 family.</text>
</comment>
<feature type="domain" description="CNNM transmembrane" evidence="13">
    <location>
        <begin position="1"/>
        <end position="184"/>
    </location>
</feature>
<evidence type="ECO:0000256" key="7">
    <source>
        <dbReference type="ARBA" id="ARBA00023122"/>
    </source>
</evidence>
<keyword evidence="3" id="KW-1003">Cell membrane</keyword>
<evidence type="ECO:0000256" key="5">
    <source>
        <dbReference type="ARBA" id="ARBA00022737"/>
    </source>
</evidence>